<dbReference type="GO" id="GO:0008972">
    <property type="term" value="F:phosphomethylpyrimidine kinase activity"/>
    <property type="evidence" value="ECO:0007669"/>
    <property type="project" value="InterPro"/>
</dbReference>
<dbReference type="RefSeq" id="WP_189494446.1">
    <property type="nucleotide sequence ID" value="NZ_BMZH01000001.1"/>
</dbReference>
<accession>A0A8J3G0X5</accession>
<dbReference type="CDD" id="cd01169">
    <property type="entry name" value="HMPP_kinase"/>
    <property type="match status" value="1"/>
</dbReference>
<dbReference type="UniPathway" id="UPA00060">
    <property type="reaction ID" value="UER00138"/>
</dbReference>
<keyword evidence="4" id="KW-0547">Nucleotide-binding</keyword>
<protein>
    <recommendedName>
        <fullName evidence="2">hydroxymethylpyrimidine kinase</fullName>
        <ecNumber evidence="2">2.7.1.49</ecNumber>
    </recommendedName>
</protein>
<dbReference type="InterPro" id="IPR004399">
    <property type="entry name" value="HMP/HMP-P_kinase_dom"/>
</dbReference>
<feature type="region of interest" description="Disordered" evidence="7">
    <location>
        <begin position="249"/>
        <end position="276"/>
    </location>
</feature>
<dbReference type="GO" id="GO:0009228">
    <property type="term" value="P:thiamine biosynthetic process"/>
    <property type="evidence" value="ECO:0007669"/>
    <property type="project" value="InterPro"/>
</dbReference>
<dbReference type="EMBL" id="BMZH01000001">
    <property type="protein sequence ID" value="GHA82466.1"/>
    <property type="molecule type" value="Genomic_DNA"/>
</dbReference>
<evidence type="ECO:0000256" key="2">
    <source>
        <dbReference type="ARBA" id="ARBA00012135"/>
    </source>
</evidence>
<keyword evidence="5 9" id="KW-0418">Kinase</keyword>
<evidence type="ECO:0000256" key="7">
    <source>
        <dbReference type="SAM" id="MobiDB-lite"/>
    </source>
</evidence>
<keyword evidence="6" id="KW-0067">ATP-binding</keyword>
<evidence type="ECO:0000256" key="5">
    <source>
        <dbReference type="ARBA" id="ARBA00022777"/>
    </source>
</evidence>
<evidence type="ECO:0000256" key="6">
    <source>
        <dbReference type="ARBA" id="ARBA00022840"/>
    </source>
</evidence>
<dbReference type="NCBIfam" id="TIGR00097">
    <property type="entry name" value="HMP-P_kinase"/>
    <property type="match status" value="1"/>
</dbReference>
<gene>
    <name evidence="9" type="ORF">GCM10009069_02030</name>
</gene>
<dbReference type="EC" id="2.7.1.49" evidence="2"/>
<dbReference type="PANTHER" id="PTHR20858:SF17">
    <property type="entry name" value="HYDROXYMETHYLPYRIMIDINE_PHOSPHOMETHYLPYRIMIDINE KINASE THI20-RELATED"/>
    <property type="match status" value="1"/>
</dbReference>
<evidence type="ECO:0000313" key="9">
    <source>
        <dbReference type="EMBL" id="GHA82466.1"/>
    </source>
</evidence>
<keyword evidence="10" id="KW-1185">Reference proteome</keyword>
<dbReference type="FunFam" id="3.40.1190.20:FF:000003">
    <property type="entry name" value="Phosphomethylpyrimidine kinase ThiD"/>
    <property type="match status" value="1"/>
</dbReference>
<dbReference type="GO" id="GO:0009229">
    <property type="term" value="P:thiamine diphosphate biosynthetic process"/>
    <property type="evidence" value="ECO:0007669"/>
    <property type="project" value="UniProtKB-UniPathway"/>
</dbReference>
<reference evidence="9" key="1">
    <citation type="journal article" date="2014" name="Int. J. Syst. Evol. Microbiol.">
        <title>Complete genome sequence of Corynebacterium casei LMG S-19264T (=DSM 44701T), isolated from a smear-ripened cheese.</title>
        <authorList>
            <consortium name="US DOE Joint Genome Institute (JGI-PGF)"/>
            <person name="Walter F."/>
            <person name="Albersmeier A."/>
            <person name="Kalinowski J."/>
            <person name="Ruckert C."/>
        </authorList>
    </citation>
    <scope>NUCLEOTIDE SEQUENCE</scope>
    <source>
        <strain evidence="9">KCTC 32513</strain>
    </source>
</reference>
<name>A0A8J3G0X5_9PROT</name>
<dbReference type="GO" id="GO:0005829">
    <property type="term" value="C:cytosol"/>
    <property type="evidence" value="ECO:0007669"/>
    <property type="project" value="TreeGrafter"/>
</dbReference>
<sequence length="287" mass="29400">MKSRVLIIAGSDSSGGAGIQADIKACAAFGAYSMTAITAITAQNTVGVHRVELVSPDMVTAQINACVEDIGVDVIKIGMLGSSAIIRAVHAAIEPLDALVVLDPVMVATSGDRLLDEDAVALMKELMVPISDLVTPNVPEAEILTGLSITDTDEMSRAGEALLEMGSYAALMKGGHLDLKSIVDILISDDGASVMTGPRLYSRHTHGTGCTLASAAAAALALGATMEEAVSSARDYVFEAIRTAPKLGQGHGPLNHGLALPPESEGGDDLDPGVSNPFAALKGLKSD</sequence>
<evidence type="ECO:0000256" key="3">
    <source>
        <dbReference type="ARBA" id="ARBA00022679"/>
    </source>
</evidence>
<comment type="pathway">
    <text evidence="1">Cofactor biosynthesis; thiamine diphosphate biosynthesis.</text>
</comment>
<keyword evidence="3" id="KW-0808">Transferase</keyword>
<evidence type="ECO:0000256" key="1">
    <source>
        <dbReference type="ARBA" id="ARBA00004948"/>
    </source>
</evidence>
<dbReference type="AlphaFoldDB" id="A0A8J3G0X5"/>
<organism evidence="9 10">
    <name type="scientific">Algimonas arctica</name>
    <dbReference type="NCBI Taxonomy" id="1479486"/>
    <lineage>
        <taxon>Bacteria</taxon>
        <taxon>Pseudomonadati</taxon>
        <taxon>Pseudomonadota</taxon>
        <taxon>Alphaproteobacteria</taxon>
        <taxon>Maricaulales</taxon>
        <taxon>Robiginitomaculaceae</taxon>
        <taxon>Algimonas</taxon>
    </lineage>
</organism>
<dbReference type="SUPFAM" id="SSF53613">
    <property type="entry name" value="Ribokinase-like"/>
    <property type="match status" value="1"/>
</dbReference>
<feature type="domain" description="Pyridoxamine kinase/Phosphomethylpyrimidine kinase" evidence="8">
    <location>
        <begin position="12"/>
        <end position="255"/>
    </location>
</feature>
<proteinExistence type="predicted"/>
<dbReference type="InterPro" id="IPR029056">
    <property type="entry name" value="Ribokinase-like"/>
</dbReference>
<evidence type="ECO:0000313" key="10">
    <source>
        <dbReference type="Proteomes" id="UP000634004"/>
    </source>
</evidence>
<dbReference type="Proteomes" id="UP000634004">
    <property type="component" value="Unassembled WGS sequence"/>
</dbReference>
<dbReference type="Pfam" id="PF08543">
    <property type="entry name" value="Phos_pyr_kin"/>
    <property type="match status" value="1"/>
</dbReference>
<reference evidence="9" key="2">
    <citation type="submission" date="2020-09" db="EMBL/GenBank/DDBJ databases">
        <authorList>
            <person name="Sun Q."/>
            <person name="Kim S."/>
        </authorList>
    </citation>
    <scope>NUCLEOTIDE SEQUENCE</scope>
    <source>
        <strain evidence="9">KCTC 32513</strain>
    </source>
</reference>
<dbReference type="GO" id="GO:0008902">
    <property type="term" value="F:hydroxymethylpyrimidine kinase activity"/>
    <property type="evidence" value="ECO:0007669"/>
    <property type="project" value="UniProtKB-EC"/>
</dbReference>
<dbReference type="PANTHER" id="PTHR20858">
    <property type="entry name" value="PHOSPHOMETHYLPYRIMIDINE KINASE"/>
    <property type="match status" value="1"/>
</dbReference>
<evidence type="ECO:0000259" key="8">
    <source>
        <dbReference type="Pfam" id="PF08543"/>
    </source>
</evidence>
<dbReference type="InterPro" id="IPR013749">
    <property type="entry name" value="PM/HMP-P_kinase-1"/>
</dbReference>
<dbReference type="GO" id="GO:0005524">
    <property type="term" value="F:ATP binding"/>
    <property type="evidence" value="ECO:0007669"/>
    <property type="project" value="UniProtKB-KW"/>
</dbReference>
<dbReference type="Gene3D" id="3.40.1190.20">
    <property type="match status" value="1"/>
</dbReference>
<evidence type="ECO:0000256" key="4">
    <source>
        <dbReference type="ARBA" id="ARBA00022741"/>
    </source>
</evidence>
<comment type="caution">
    <text evidence="9">The sequence shown here is derived from an EMBL/GenBank/DDBJ whole genome shotgun (WGS) entry which is preliminary data.</text>
</comment>